<dbReference type="InterPro" id="IPR006011">
    <property type="entry name" value="Syntaxin_N"/>
</dbReference>
<dbReference type="SUPFAM" id="SSF47661">
    <property type="entry name" value="t-snare proteins"/>
    <property type="match status" value="1"/>
</dbReference>
<accession>A0ABM0JE01</accession>
<evidence type="ECO:0000256" key="4">
    <source>
        <dbReference type="SAM" id="MobiDB-lite"/>
    </source>
</evidence>
<organism evidence="7 8">
    <name type="scientific">Aplysia californica</name>
    <name type="common">California sea hare</name>
    <dbReference type="NCBI Taxonomy" id="6500"/>
    <lineage>
        <taxon>Eukaryota</taxon>
        <taxon>Metazoa</taxon>
        <taxon>Spiralia</taxon>
        <taxon>Lophotrochozoa</taxon>
        <taxon>Mollusca</taxon>
        <taxon>Gastropoda</taxon>
        <taxon>Heterobranchia</taxon>
        <taxon>Euthyneura</taxon>
        <taxon>Tectipleura</taxon>
        <taxon>Aplysiida</taxon>
        <taxon>Aplysioidea</taxon>
        <taxon>Aplysiidae</taxon>
        <taxon>Aplysia</taxon>
    </lineage>
</organism>
<evidence type="ECO:0000313" key="7">
    <source>
        <dbReference type="Proteomes" id="UP000694888"/>
    </source>
</evidence>
<feature type="coiled-coil region" evidence="3">
    <location>
        <begin position="156"/>
        <end position="200"/>
    </location>
</feature>
<dbReference type="PANTHER" id="PTHR19957">
    <property type="entry name" value="SYNTAXIN"/>
    <property type="match status" value="1"/>
</dbReference>
<dbReference type="PROSITE" id="PS50192">
    <property type="entry name" value="T_SNARE"/>
    <property type="match status" value="1"/>
</dbReference>
<evidence type="ECO:0000259" key="6">
    <source>
        <dbReference type="PROSITE" id="PS50192"/>
    </source>
</evidence>
<dbReference type="SMART" id="SM00503">
    <property type="entry name" value="SynN"/>
    <property type="match status" value="1"/>
</dbReference>
<dbReference type="Gene3D" id="1.20.5.110">
    <property type="match status" value="1"/>
</dbReference>
<evidence type="ECO:0000313" key="8">
    <source>
        <dbReference type="RefSeq" id="XP_005091515.1"/>
    </source>
</evidence>
<evidence type="ECO:0000256" key="1">
    <source>
        <dbReference type="ARBA" id="ARBA00009063"/>
    </source>
</evidence>
<dbReference type="Proteomes" id="UP000694888">
    <property type="component" value="Unplaced"/>
</dbReference>
<dbReference type="InterPro" id="IPR010989">
    <property type="entry name" value="SNARE"/>
</dbReference>
<name>A0ABM0JE01_APLCA</name>
<keyword evidence="5" id="KW-0812">Transmembrane</keyword>
<feature type="transmembrane region" description="Helical" evidence="5">
    <location>
        <begin position="251"/>
        <end position="272"/>
    </location>
</feature>
<dbReference type="PROSITE" id="PS00914">
    <property type="entry name" value="SYNTAXIN"/>
    <property type="match status" value="1"/>
</dbReference>
<dbReference type="Pfam" id="PF05739">
    <property type="entry name" value="SNARE"/>
    <property type="match status" value="1"/>
</dbReference>
<dbReference type="Pfam" id="PF14523">
    <property type="entry name" value="Syntaxin_2"/>
    <property type="match status" value="1"/>
</dbReference>
<dbReference type="SMART" id="SM00397">
    <property type="entry name" value="t_SNARE"/>
    <property type="match status" value="1"/>
</dbReference>
<keyword evidence="7" id="KW-1185">Reference proteome</keyword>
<dbReference type="InterPro" id="IPR006012">
    <property type="entry name" value="Syntaxin/epimorphin_CS"/>
</dbReference>
<dbReference type="PANTHER" id="PTHR19957:SF38">
    <property type="entry name" value="LD27581P"/>
    <property type="match status" value="1"/>
</dbReference>
<reference evidence="8" key="1">
    <citation type="submission" date="2025-08" db="UniProtKB">
        <authorList>
            <consortium name="RefSeq"/>
        </authorList>
    </citation>
    <scope>IDENTIFICATION</scope>
</reference>
<proteinExistence type="inferred from homology"/>
<gene>
    <name evidence="8" type="primary">LOC101861711</name>
</gene>
<dbReference type="RefSeq" id="XP_005091515.1">
    <property type="nucleotide sequence ID" value="XM_005091458.3"/>
</dbReference>
<protein>
    <submittedName>
        <fullName evidence="8">Syntaxin-7</fullName>
    </submittedName>
</protein>
<dbReference type="InterPro" id="IPR045242">
    <property type="entry name" value="Syntaxin"/>
</dbReference>
<keyword evidence="5" id="KW-1133">Transmembrane helix</keyword>
<evidence type="ECO:0000256" key="2">
    <source>
        <dbReference type="RuleBase" id="RU003858"/>
    </source>
</evidence>
<sequence>MSNYGTIREYRDDPNYREYRDSDDSSSVSEITETIRSNIFKVNNGANVLERTMKTLGTPRDNTQLRDKIHETSQSTNKVVQATTRLLRTAATKRADRQQKIQLDLLKSNFQDAVQRFQQLQKKVAEKAKSSVKLGNQSSQQPLIGIADDDDRTALVQEEQQRVQQLQEQEAVIEDDLALIREREERIHQLESDILDVNEIFRELGALVHTQGEVLDTIDSNVEAAASHVEEGNEQLVKAAEYQRKSRKKMCCLAVILLVIAIIVTIIIVVAIKS</sequence>
<feature type="domain" description="T-SNARE coiled-coil homology" evidence="6">
    <location>
        <begin position="177"/>
        <end position="239"/>
    </location>
</feature>
<keyword evidence="5" id="KW-0472">Membrane</keyword>
<comment type="similarity">
    <text evidence="1 2">Belongs to the syntaxin family.</text>
</comment>
<feature type="compositionally biased region" description="Basic and acidic residues" evidence="4">
    <location>
        <begin position="8"/>
        <end position="23"/>
    </location>
</feature>
<evidence type="ECO:0000256" key="5">
    <source>
        <dbReference type="SAM" id="Phobius"/>
    </source>
</evidence>
<evidence type="ECO:0000256" key="3">
    <source>
        <dbReference type="SAM" id="Coils"/>
    </source>
</evidence>
<dbReference type="Gene3D" id="1.20.58.70">
    <property type="match status" value="1"/>
</dbReference>
<keyword evidence="3" id="KW-0175">Coiled coil</keyword>
<dbReference type="GeneID" id="101861711"/>
<dbReference type="InterPro" id="IPR000727">
    <property type="entry name" value="T_SNARE_dom"/>
</dbReference>
<feature type="region of interest" description="Disordered" evidence="4">
    <location>
        <begin position="1"/>
        <end position="28"/>
    </location>
</feature>